<dbReference type="Gene3D" id="3.30.2310.20">
    <property type="entry name" value="RelE-like"/>
    <property type="match status" value="1"/>
</dbReference>
<dbReference type="OrthoDB" id="1362197at2"/>
<organism evidence="2 3">
    <name type="scientific">Epilithonimonas xixisoli</name>
    <dbReference type="NCBI Taxonomy" id="1476462"/>
    <lineage>
        <taxon>Bacteria</taxon>
        <taxon>Pseudomonadati</taxon>
        <taxon>Bacteroidota</taxon>
        <taxon>Flavobacteriia</taxon>
        <taxon>Flavobacteriales</taxon>
        <taxon>Weeksellaceae</taxon>
        <taxon>Chryseobacterium group</taxon>
        <taxon>Epilithonimonas</taxon>
    </lineage>
</organism>
<dbReference type="InterPro" id="IPR035093">
    <property type="entry name" value="RelE/ParE_toxin_dom_sf"/>
</dbReference>
<dbReference type="InterPro" id="IPR007712">
    <property type="entry name" value="RelE/ParE_toxin"/>
</dbReference>
<keyword evidence="3" id="KW-1185">Reference proteome</keyword>
<reference evidence="2 3" key="1">
    <citation type="submission" date="2019-03" db="EMBL/GenBank/DDBJ databases">
        <title>Genomic Encyclopedia of Type Strains, Phase III (KMG-III): the genomes of soil and plant-associated and newly described type strains.</title>
        <authorList>
            <person name="Whitman W."/>
        </authorList>
    </citation>
    <scope>NUCLEOTIDE SEQUENCE [LARGE SCALE GENOMIC DNA]</scope>
    <source>
        <strain evidence="2 3">CGMCC 1.12802</strain>
    </source>
</reference>
<dbReference type="Pfam" id="PF05016">
    <property type="entry name" value="ParE_toxin"/>
    <property type="match status" value="1"/>
</dbReference>
<gene>
    <name evidence="2" type="ORF">B0I22_2040</name>
</gene>
<comment type="caution">
    <text evidence="2">The sequence shown here is derived from an EMBL/GenBank/DDBJ whole genome shotgun (WGS) entry which is preliminary data.</text>
</comment>
<dbReference type="EMBL" id="SOEO01000002">
    <property type="protein sequence ID" value="TDX84421.1"/>
    <property type="molecule type" value="Genomic_DNA"/>
</dbReference>
<evidence type="ECO:0000313" key="2">
    <source>
        <dbReference type="EMBL" id="TDX84421.1"/>
    </source>
</evidence>
<dbReference type="RefSeq" id="WP_133944435.1">
    <property type="nucleotide sequence ID" value="NZ_SOEO01000002.1"/>
</dbReference>
<keyword evidence="1" id="KW-1277">Toxin-antitoxin system</keyword>
<proteinExistence type="predicted"/>
<sequence length="93" mass="11348">MKLVISNKFYKKLDRQVKYIAKDKPETAIKFRKSILSEIRKIPGRMWSYRQSEFFEDEKIRELIFKGYRIVFEIGEENILVFGFHKWENTLNP</sequence>
<dbReference type="Proteomes" id="UP000295313">
    <property type="component" value="Unassembled WGS sequence"/>
</dbReference>
<name>A0A4R8IAS8_9FLAO</name>
<protein>
    <submittedName>
        <fullName evidence="2">ParE-like toxin of type II ParDE toxin-antitoxin system</fullName>
    </submittedName>
</protein>
<dbReference type="AlphaFoldDB" id="A0A4R8IAS8"/>
<evidence type="ECO:0000313" key="3">
    <source>
        <dbReference type="Proteomes" id="UP000295313"/>
    </source>
</evidence>
<accession>A0A4R8IAS8</accession>
<evidence type="ECO:0000256" key="1">
    <source>
        <dbReference type="ARBA" id="ARBA00022649"/>
    </source>
</evidence>